<keyword evidence="2" id="KW-1185">Reference proteome</keyword>
<gene>
    <name evidence="1" type="ORF">CKAH01_13235</name>
</gene>
<dbReference type="AlphaFoldDB" id="A0AAE0DE25"/>
<reference evidence="1" key="1">
    <citation type="submission" date="2023-02" db="EMBL/GenBank/DDBJ databases">
        <title>Colletotrichum kahawae CIFC_Que2 genome sequencing and assembly.</title>
        <authorList>
            <person name="Baroncelli R."/>
        </authorList>
    </citation>
    <scope>NUCLEOTIDE SEQUENCE</scope>
    <source>
        <strain evidence="1">CIFC_Que2</strain>
    </source>
</reference>
<accession>A0AAE0DE25</accession>
<dbReference type="EMBL" id="VYYT01000048">
    <property type="protein sequence ID" value="KAK2774141.1"/>
    <property type="molecule type" value="Genomic_DNA"/>
</dbReference>
<organism evidence="1 2">
    <name type="scientific">Colletotrichum kahawae</name>
    <name type="common">Coffee berry disease fungus</name>
    <dbReference type="NCBI Taxonomy" id="34407"/>
    <lineage>
        <taxon>Eukaryota</taxon>
        <taxon>Fungi</taxon>
        <taxon>Dikarya</taxon>
        <taxon>Ascomycota</taxon>
        <taxon>Pezizomycotina</taxon>
        <taxon>Sordariomycetes</taxon>
        <taxon>Hypocreomycetidae</taxon>
        <taxon>Glomerellales</taxon>
        <taxon>Glomerellaceae</taxon>
        <taxon>Colletotrichum</taxon>
        <taxon>Colletotrichum gloeosporioides species complex</taxon>
    </lineage>
</organism>
<dbReference type="Proteomes" id="UP001281614">
    <property type="component" value="Unassembled WGS sequence"/>
</dbReference>
<sequence>MESFTGAFSQRRVVVLSHCWRIMHGIRMLCNKVSWCSEQHLNLRLSLLEWANRQCGVVNSNVALGFWMPAELECHSSDGFHFHGGEGSNGWTEPDFSTSWHRAWKKCTVYRE</sequence>
<comment type="caution">
    <text evidence="1">The sequence shown here is derived from an EMBL/GenBank/DDBJ whole genome shotgun (WGS) entry which is preliminary data.</text>
</comment>
<evidence type="ECO:0000313" key="1">
    <source>
        <dbReference type="EMBL" id="KAK2774141.1"/>
    </source>
</evidence>
<evidence type="ECO:0000313" key="2">
    <source>
        <dbReference type="Proteomes" id="UP001281614"/>
    </source>
</evidence>
<protein>
    <submittedName>
        <fullName evidence="1">Uncharacterized protein</fullName>
    </submittedName>
</protein>
<name>A0AAE0DE25_COLKA</name>
<proteinExistence type="predicted"/>